<comment type="caution">
    <text evidence="6">The sequence shown here is derived from an EMBL/GenBank/DDBJ whole genome shotgun (WGS) entry which is preliminary data.</text>
</comment>
<evidence type="ECO:0000256" key="3">
    <source>
        <dbReference type="PIRSR" id="PIRSR028757-1"/>
    </source>
</evidence>
<accession>A0A235B7D6</accession>
<evidence type="ECO:0000256" key="2">
    <source>
        <dbReference type="ARBA" id="ARBA00022801"/>
    </source>
</evidence>
<dbReference type="InterPro" id="IPR029062">
    <property type="entry name" value="Class_I_gatase-like"/>
</dbReference>
<dbReference type="AlphaFoldDB" id="A0A235B7D6"/>
<dbReference type="Proteomes" id="UP000215459">
    <property type="component" value="Unassembled WGS sequence"/>
</dbReference>
<feature type="active site" description="Charge relay system" evidence="3">
    <location>
        <position position="243"/>
    </location>
</feature>
<feature type="domain" description="LD-carboxypeptidase N-terminal" evidence="4">
    <location>
        <begin position="17"/>
        <end position="135"/>
    </location>
</feature>
<comment type="similarity">
    <text evidence="1">Belongs to the peptidase S66 family.</text>
</comment>
<keyword evidence="6" id="KW-0121">Carboxypeptidase</keyword>
<dbReference type="EMBL" id="NOWF01000004">
    <property type="protein sequence ID" value="OYD08151.1"/>
    <property type="molecule type" value="Genomic_DNA"/>
</dbReference>
<dbReference type="InterPro" id="IPR040921">
    <property type="entry name" value="Peptidase_S66C"/>
</dbReference>
<dbReference type="PIRSF" id="PIRSF028757">
    <property type="entry name" value="LD-carboxypeptidase"/>
    <property type="match status" value="1"/>
</dbReference>
<dbReference type="Gene3D" id="3.40.50.10740">
    <property type="entry name" value="Class I glutamine amidotransferase-like"/>
    <property type="match status" value="1"/>
</dbReference>
<organism evidence="6 7">
    <name type="scientific">Paludifilum halophilum</name>
    <dbReference type="NCBI Taxonomy" id="1642702"/>
    <lineage>
        <taxon>Bacteria</taxon>
        <taxon>Bacillati</taxon>
        <taxon>Bacillota</taxon>
        <taxon>Bacilli</taxon>
        <taxon>Bacillales</taxon>
        <taxon>Thermoactinomycetaceae</taxon>
        <taxon>Paludifilum</taxon>
    </lineage>
</organism>
<dbReference type="InterPro" id="IPR027461">
    <property type="entry name" value="Carboxypeptidase_A_C_sf"/>
</dbReference>
<dbReference type="OrthoDB" id="9807329at2"/>
<feature type="domain" description="LD-carboxypeptidase C-terminal" evidence="5">
    <location>
        <begin position="212"/>
        <end position="326"/>
    </location>
</feature>
<dbReference type="Gene3D" id="3.50.30.60">
    <property type="entry name" value="LD-carboxypeptidase A C-terminal domain-like"/>
    <property type="match status" value="1"/>
</dbReference>
<dbReference type="PANTHER" id="PTHR30237">
    <property type="entry name" value="MURAMOYLTETRAPEPTIDE CARBOXYPEPTIDASE"/>
    <property type="match status" value="1"/>
</dbReference>
<dbReference type="RefSeq" id="WP_094264185.1">
    <property type="nucleotide sequence ID" value="NZ_NOWF01000004.1"/>
</dbReference>
<evidence type="ECO:0000256" key="1">
    <source>
        <dbReference type="ARBA" id="ARBA00010233"/>
    </source>
</evidence>
<feature type="active site" description="Charge relay system" evidence="3">
    <location>
        <position position="312"/>
    </location>
</feature>
<proteinExistence type="inferred from homology"/>
<dbReference type="InterPro" id="IPR040449">
    <property type="entry name" value="Peptidase_S66_N"/>
</dbReference>
<feature type="active site" description="Nucleophile" evidence="3">
    <location>
        <position position="115"/>
    </location>
</feature>
<reference evidence="6 7" key="1">
    <citation type="submission" date="2017-07" db="EMBL/GenBank/DDBJ databases">
        <title>The genome sequence of Paludifilum halophilum highlights mechanisms for microbial adaptation to high salt environemnts.</title>
        <authorList>
            <person name="Belbahri L."/>
        </authorList>
    </citation>
    <scope>NUCLEOTIDE SEQUENCE [LARGE SCALE GENOMIC DNA]</scope>
    <source>
        <strain evidence="6 7">DSM 102817</strain>
    </source>
</reference>
<name>A0A235B7D6_9BACL</name>
<sequence>MKNTLFPPALKPGDTLALFSPSSPGPQKFPRQYELGKQTLKNLGYSLVEGVTCTTMDNYRSAPPHQRANEIHAFFENPQIQGIICTIGGYNSLEMLPYLDFNHIRKYPKFICGFSDTSVLLNVLYYRSRLITFHGPAVIPSFGEYPHPFEFTVSSFRQIAEQTVALPYSFSYPEKWTDEYIEWTSYEWGTRPRKQFVNDGPVWLNVTEVAVSGVLVGGNTNSLINILDTEYWEIPDGAILFIEDTYISLEQWAMMIWSLKLRGVFKHIHALLIGKIEGMSLNKVKDMKTIIQEVLKHENRDIPVVAQLDFGHTAPIMTLPIGSIVRVDPVRKDIQLLQLDSEGGSDV</sequence>
<dbReference type="InterPro" id="IPR027478">
    <property type="entry name" value="LdcA_N"/>
</dbReference>
<dbReference type="SUPFAM" id="SSF52317">
    <property type="entry name" value="Class I glutamine amidotransferase-like"/>
    <property type="match status" value="1"/>
</dbReference>
<gene>
    <name evidence="6" type="ORF">CHM34_08575</name>
</gene>
<keyword evidence="6" id="KW-0645">Protease</keyword>
<evidence type="ECO:0000259" key="4">
    <source>
        <dbReference type="Pfam" id="PF02016"/>
    </source>
</evidence>
<keyword evidence="7" id="KW-1185">Reference proteome</keyword>
<keyword evidence="2" id="KW-0378">Hydrolase</keyword>
<dbReference type="GO" id="GO:0004180">
    <property type="term" value="F:carboxypeptidase activity"/>
    <property type="evidence" value="ECO:0007669"/>
    <property type="project" value="UniProtKB-KW"/>
</dbReference>
<protein>
    <submittedName>
        <fullName evidence="6">LD-carboxypeptidase</fullName>
    </submittedName>
</protein>
<dbReference type="PANTHER" id="PTHR30237:SF5">
    <property type="entry name" value="CARBOXYPEPTIDASE VC_A0337-RELATED"/>
    <property type="match status" value="1"/>
</dbReference>
<dbReference type="SUPFAM" id="SSF141986">
    <property type="entry name" value="LD-carboxypeptidase A C-terminal domain-like"/>
    <property type="match status" value="1"/>
</dbReference>
<dbReference type="Pfam" id="PF17676">
    <property type="entry name" value="Peptidase_S66C"/>
    <property type="match status" value="1"/>
</dbReference>
<dbReference type="Pfam" id="PF02016">
    <property type="entry name" value="Peptidase_S66"/>
    <property type="match status" value="1"/>
</dbReference>
<evidence type="ECO:0000259" key="5">
    <source>
        <dbReference type="Pfam" id="PF17676"/>
    </source>
</evidence>
<dbReference type="SMR" id="A0A235B7D6"/>
<evidence type="ECO:0000313" key="7">
    <source>
        <dbReference type="Proteomes" id="UP000215459"/>
    </source>
</evidence>
<dbReference type="InterPro" id="IPR003507">
    <property type="entry name" value="S66_fam"/>
</dbReference>
<dbReference type="CDD" id="cd07062">
    <property type="entry name" value="Peptidase_S66_mccF_like"/>
    <property type="match status" value="1"/>
</dbReference>
<evidence type="ECO:0000313" key="6">
    <source>
        <dbReference type="EMBL" id="OYD08151.1"/>
    </source>
</evidence>